<reference evidence="6" key="2">
    <citation type="submission" date="2021-09" db="EMBL/GenBank/DDBJ databases">
        <authorList>
            <person name="Jia N."/>
            <person name="Wang J."/>
            <person name="Shi W."/>
            <person name="Du L."/>
            <person name="Sun Y."/>
            <person name="Zhan W."/>
            <person name="Jiang J."/>
            <person name="Wang Q."/>
            <person name="Zhang B."/>
            <person name="Ji P."/>
            <person name="Sakyi L.B."/>
            <person name="Cui X."/>
            <person name="Yuan T."/>
            <person name="Jiang B."/>
            <person name="Yang W."/>
            <person name="Lam T.T.-Y."/>
            <person name="Chang Q."/>
            <person name="Ding S."/>
            <person name="Wang X."/>
            <person name="Zhu J."/>
            <person name="Ruan X."/>
            <person name="Zhao L."/>
            <person name="Wei J."/>
            <person name="Que T."/>
            <person name="Du C."/>
            <person name="Cheng J."/>
            <person name="Dai P."/>
            <person name="Han X."/>
            <person name="Huang E."/>
            <person name="Gao Y."/>
            <person name="Liu J."/>
            <person name="Shao H."/>
            <person name="Ye R."/>
            <person name="Li L."/>
            <person name="Wei W."/>
            <person name="Wang X."/>
            <person name="Wang C."/>
            <person name="Huo Q."/>
            <person name="Li W."/>
            <person name="Guo W."/>
            <person name="Chen H."/>
            <person name="Chen S."/>
            <person name="Zhou L."/>
            <person name="Zhou L."/>
            <person name="Ni X."/>
            <person name="Tian J."/>
            <person name="Zhou Y."/>
            <person name="Sheng Y."/>
            <person name="Liu T."/>
            <person name="Pan Y."/>
            <person name="Xia L."/>
            <person name="Li J."/>
            <person name="Zhao F."/>
            <person name="Cao W."/>
        </authorList>
    </citation>
    <scope>NUCLEOTIDE SEQUENCE</scope>
    <source>
        <strain evidence="6">Rmic-2018</strain>
        <tissue evidence="6">Larvae</tissue>
    </source>
</reference>
<comment type="caution">
    <text evidence="6">The sequence shown here is derived from an EMBL/GenBank/DDBJ whole genome shotgun (WGS) entry which is preliminary data.</text>
</comment>
<keyword evidence="3" id="KW-0862">Zinc</keyword>
<protein>
    <recommendedName>
        <fullName evidence="5">CHHC U11-48K-type domain-containing protein</fullName>
    </recommendedName>
</protein>
<gene>
    <name evidence="6" type="ORF">HPB51_014901</name>
</gene>
<sequence length="278" mass="30568">MATFNILQGDLVICPYICHHKVKRGRLSIHVSKCRRDGRRLQRKPCPFNPDHDAPAEPDGYLQHLATCPDKTTMLLCTQTSDDPPYEVQAPGGAQPFHHEPDEQWVAEPARACISPVTECERPPGGTCLPCTRSRQPHVPAACVSLERRAVVTRNVAGITLANSNRRQNSNQASVLYQIEQPYSQQAPQAQSHASLQRLGGRLTRDLVAPQATKASPPSLAQALATHEQSNQASKRYVCQVPLDHNDRPRSTKAGKPSASQATQPVIDYPKNPSDCRS</sequence>
<dbReference type="Proteomes" id="UP000821866">
    <property type="component" value="Chromosome 2"/>
</dbReference>
<reference evidence="6" key="1">
    <citation type="journal article" date="2020" name="Cell">
        <title>Large-Scale Comparative Analyses of Tick Genomes Elucidate Their Genetic Diversity and Vector Capacities.</title>
        <authorList>
            <consortium name="Tick Genome and Microbiome Consortium (TIGMIC)"/>
            <person name="Jia N."/>
            <person name="Wang J."/>
            <person name="Shi W."/>
            <person name="Du L."/>
            <person name="Sun Y."/>
            <person name="Zhan W."/>
            <person name="Jiang J.F."/>
            <person name="Wang Q."/>
            <person name="Zhang B."/>
            <person name="Ji P."/>
            <person name="Bell-Sakyi L."/>
            <person name="Cui X.M."/>
            <person name="Yuan T.T."/>
            <person name="Jiang B.G."/>
            <person name="Yang W.F."/>
            <person name="Lam T.T."/>
            <person name="Chang Q.C."/>
            <person name="Ding S.J."/>
            <person name="Wang X.J."/>
            <person name="Zhu J.G."/>
            <person name="Ruan X.D."/>
            <person name="Zhao L."/>
            <person name="Wei J.T."/>
            <person name="Ye R.Z."/>
            <person name="Que T.C."/>
            <person name="Du C.H."/>
            <person name="Zhou Y.H."/>
            <person name="Cheng J.X."/>
            <person name="Dai P.F."/>
            <person name="Guo W.B."/>
            <person name="Han X.H."/>
            <person name="Huang E.J."/>
            <person name="Li L.F."/>
            <person name="Wei W."/>
            <person name="Gao Y.C."/>
            <person name="Liu J.Z."/>
            <person name="Shao H.Z."/>
            <person name="Wang X."/>
            <person name="Wang C.C."/>
            <person name="Yang T.C."/>
            <person name="Huo Q.B."/>
            <person name="Li W."/>
            <person name="Chen H.Y."/>
            <person name="Chen S.E."/>
            <person name="Zhou L.G."/>
            <person name="Ni X.B."/>
            <person name="Tian J.H."/>
            <person name="Sheng Y."/>
            <person name="Liu T."/>
            <person name="Pan Y.S."/>
            <person name="Xia L.Y."/>
            <person name="Li J."/>
            <person name="Zhao F."/>
            <person name="Cao W.C."/>
        </authorList>
    </citation>
    <scope>NUCLEOTIDE SEQUENCE</scope>
    <source>
        <strain evidence="6">Rmic-2018</strain>
    </source>
</reference>
<feature type="domain" description="CHHC U11-48K-type" evidence="5">
    <location>
        <begin position="11"/>
        <end position="38"/>
    </location>
</feature>
<keyword evidence="2" id="KW-0863">Zinc-finger</keyword>
<feature type="region of interest" description="Disordered" evidence="4">
    <location>
        <begin position="211"/>
        <end position="278"/>
    </location>
</feature>
<evidence type="ECO:0000259" key="5">
    <source>
        <dbReference type="PROSITE" id="PS51800"/>
    </source>
</evidence>
<evidence type="ECO:0000256" key="4">
    <source>
        <dbReference type="SAM" id="MobiDB-lite"/>
    </source>
</evidence>
<keyword evidence="1" id="KW-0479">Metal-binding</keyword>
<keyword evidence="7" id="KW-1185">Reference proteome</keyword>
<proteinExistence type="predicted"/>
<name>A0A9J6EHB2_RHIMP</name>
<dbReference type="AlphaFoldDB" id="A0A9J6EHB2"/>
<evidence type="ECO:0000256" key="3">
    <source>
        <dbReference type="ARBA" id="ARBA00022833"/>
    </source>
</evidence>
<dbReference type="EMBL" id="JABSTU010000004">
    <property type="protein sequence ID" value="KAH8033620.1"/>
    <property type="molecule type" value="Genomic_DNA"/>
</dbReference>
<dbReference type="GO" id="GO:0008270">
    <property type="term" value="F:zinc ion binding"/>
    <property type="evidence" value="ECO:0007669"/>
    <property type="project" value="UniProtKB-KW"/>
</dbReference>
<evidence type="ECO:0000313" key="7">
    <source>
        <dbReference type="Proteomes" id="UP000821866"/>
    </source>
</evidence>
<evidence type="ECO:0000256" key="2">
    <source>
        <dbReference type="ARBA" id="ARBA00022771"/>
    </source>
</evidence>
<accession>A0A9J6EHB2</accession>
<evidence type="ECO:0000256" key="1">
    <source>
        <dbReference type="ARBA" id="ARBA00022723"/>
    </source>
</evidence>
<dbReference type="VEuPathDB" id="VectorBase:LOC119162176"/>
<dbReference type="PROSITE" id="PS51800">
    <property type="entry name" value="ZF_CHHC_U11_48K"/>
    <property type="match status" value="1"/>
</dbReference>
<evidence type="ECO:0000313" key="6">
    <source>
        <dbReference type="EMBL" id="KAH8033620.1"/>
    </source>
</evidence>
<organism evidence="6 7">
    <name type="scientific">Rhipicephalus microplus</name>
    <name type="common">Cattle tick</name>
    <name type="synonym">Boophilus microplus</name>
    <dbReference type="NCBI Taxonomy" id="6941"/>
    <lineage>
        <taxon>Eukaryota</taxon>
        <taxon>Metazoa</taxon>
        <taxon>Ecdysozoa</taxon>
        <taxon>Arthropoda</taxon>
        <taxon>Chelicerata</taxon>
        <taxon>Arachnida</taxon>
        <taxon>Acari</taxon>
        <taxon>Parasitiformes</taxon>
        <taxon>Ixodida</taxon>
        <taxon>Ixodoidea</taxon>
        <taxon>Ixodidae</taxon>
        <taxon>Rhipicephalinae</taxon>
        <taxon>Rhipicephalus</taxon>
        <taxon>Boophilus</taxon>
    </lineage>
</organism>
<dbReference type="InterPro" id="IPR022776">
    <property type="entry name" value="TRM13/UPF0224_CHHC_Znf_dom"/>
</dbReference>